<dbReference type="Proteomes" id="UP000590749">
    <property type="component" value="Unassembled WGS sequence"/>
</dbReference>
<comment type="caution">
    <text evidence="2">The sequence shown here is derived from an EMBL/GenBank/DDBJ whole genome shotgun (WGS) entry which is preliminary data.</text>
</comment>
<name>A0A7W5ASC3_9ACTN</name>
<evidence type="ECO:0000313" key="2">
    <source>
        <dbReference type="EMBL" id="MBB3101521.1"/>
    </source>
</evidence>
<organism evidence="2 3">
    <name type="scientific">Actinoplanes campanulatus</name>
    <dbReference type="NCBI Taxonomy" id="113559"/>
    <lineage>
        <taxon>Bacteria</taxon>
        <taxon>Bacillati</taxon>
        <taxon>Actinomycetota</taxon>
        <taxon>Actinomycetes</taxon>
        <taxon>Micromonosporales</taxon>
        <taxon>Micromonosporaceae</taxon>
        <taxon>Actinoplanes</taxon>
    </lineage>
</organism>
<accession>A0A7W5ASC3</accession>
<proteinExistence type="predicted"/>
<dbReference type="AlphaFoldDB" id="A0A7W5ASC3"/>
<gene>
    <name evidence="2" type="ORF">FHR83_009250</name>
</gene>
<evidence type="ECO:0000256" key="1">
    <source>
        <dbReference type="SAM" id="MobiDB-lite"/>
    </source>
</evidence>
<reference evidence="2 3" key="1">
    <citation type="submission" date="2020-08" db="EMBL/GenBank/DDBJ databases">
        <title>Genomic Encyclopedia of Type Strains, Phase III (KMG-III): the genomes of soil and plant-associated and newly described type strains.</title>
        <authorList>
            <person name="Whitman W."/>
        </authorList>
    </citation>
    <scope>NUCLEOTIDE SEQUENCE [LARGE SCALE GENOMIC DNA]</scope>
    <source>
        <strain evidence="2 3">CECT 3287</strain>
    </source>
</reference>
<sequence length="33" mass="3813">MNPTWHDMTPLPDLLHDEARGGPARQSRRDADR</sequence>
<feature type="region of interest" description="Disordered" evidence="1">
    <location>
        <begin position="1"/>
        <end position="33"/>
    </location>
</feature>
<evidence type="ECO:0000313" key="3">
    <source>
        <dbReference type="Proteomes" id="UP000590749"/>
    </source>
</evidence>
<protein>
    <submittedName>
        <fullName evidence="2">Uncharacterized protein</fullName>
    </submittedName>
</protein>
<keyword evidence="3" id="KW-1185">Reference proteome</keyword>
<dbReference type="EMBL" id="JACHXF010000039">
    <property type="protein sequence ID" value="MBB3101521.1"/>
    <property type="molecule type" value="Genomic_DNA"/>
</dbReference>